<reference evidence="2 3" key="1">
    <citation type="submission" date="2023-09" db="EMBL/GenBank/DDBJ databases">
        <title>Microbacterium fusihabitans sp. nov., Microbacterium phycihabitans sp. nov., and Microbacterium cervinum sp. nov., isolated from dried seaweeds of beach.</title>
        <authorList>
            <person name="Lee S.D."/>
        </authorList>
    </citation>
    <scope>NUCLEOTIDE SEQUENCE [LARGE SCALE GENOMIC DNA]</scope>
    <source>
        <strain evidence="2 3">KSW2-21</strain>
    </source>
</reference>
<keyword evidence="1" id="KW-0812">Transmembrane</keyword>
<keyword evidence="3" id="KW-1185">Reference proteome</keyword>
<comment type="caution">
    <text evidence="2">The sequence shown here is derived from an EMBL/GenBank/DDBJ whole genome shotgun (WGS) entry which is preliminary data.</text>
</comment>
<evidence type="ECO:0000313" key="2">
    <source>
        <dbReference type="EMBL" id="MDU0327227.1"/>
    </source>
</evidence>
<dbReference type="EMBL" id="JAWDIU010000003">
    <property type="protein sequence ID" value="MDU0327227.1"/>
    <property type="molecule type" value="Genomic_DNA"/>
</dbReference>
<organism evidence="2 3">
    <name type="scientific">Microbacterium algihabitans</name>
    <dbReference type="NCBI Taxonomy" id="3075992"/>
    <lineage>
        <taxon>Bacteria</taxon>
        <taxon>Bacillati</taxon>
        <taxon>Actinomycetota</taxon>
        <taxon>Actinomycetes</taxon>
        <taxon>Micrococcales</taxon>
        <taxon>Microbacteriaceae</taxon>
        <taxon>Microbacterium</taxon>
    </lineage>
</organism>
<evidence type="ECO:0000313" key="3">
    <source>
        <dbReference type="Proteomes" id="UP001256673"/>
    </source>
</evidence>
<gene>
    <name evidence="2" type="ORF">RWH43_10720</name>
</gene>
<accession>A0ABU3RWF9</accession>
<feature type="transmembrane region" description="Helical" evidence="1">
    <location>
        <begin position="12"/>
        <end position="35"/>
    </location>
</feature>
<sequence>MTDDTFAPDMELMRRSAAVTMWILAGAALLTGLVAGVLGQGWGWLVLAVGVVLLLLAIFLSKPVKKRA</sequence>
<name>A0ABU3RWF9_9MICO</name>
<feature type="transmembrane region" description="Helical" evidence="1">
    <location>
        <begin position="41"/>
        <end position="60"/>
    </location>
</feature>
<proteinExistence type="predicted"/>
<keyword evidence="1" id="KW-1133">Transmembrane helix</keyword>
<keyword evidence="1" id="KW-0472">Membrane</keyword>
<protein>
    <submittedName>
        <fullName evidence="2">Uncharacterized protein</fullName>
    </submittedName>
</protein>
<dbReference type="RefSeq" id="WP_316001474.1">
    <property type="nucleotide sequence ID" value="NZ_JAWDIU010000003.1"/>
</dbReference>
<dbReference type="Proteomes" id="UP001256673">
    <property type="component" value="Unassembled WGS sequence"/>
</dbReference>
<evidence type="ECO:0000256" key="1">
    <source>
        <dbReference type="SAM" id="Phobius"/>
    </source>
</evidence>